<sequence length="290" mass="33124">MSAATMLQSPIESFPSNVDRENSTLVWIFESPSCAIHHPKKRRLYPSHSFSLERRRDKPSISEGGVCDLVIVCLVYTYGQSVKACTYLIGWNVCHFENLTLYVAMSIMRADEYLNIGFRRDDKTEICIRKPIGSNIAYVMCAYARRSAVGINQIDVWFGPKCIPFTQRKSVRCRDRKMSSPNAGCGNYLSNHATKTGHLQTTVMLNTYELVLSDSKPFSSNRIGQSHLARGMNEYDVAAFGVAYLVESSHQDCTHLEPRFRKILYQIVFNHQYVDFIFCSLQFKAPRTIR</sequence>
<organism evidence="1 2">
    <name type="scientific">Gluconacetobacter liquefaciens</name>
    <name type="common">Acetobacter liquefaciens</name>
    <dbReference type="NCBI Taxonomy" id="89584"/>
    <lineage>
        <taxon>Bacteria</taxon>
        <taxon>Pseudomonadati</taxon>
        <taxon>Pseudomonadota</taxon>
        <taxon>Alphaproteobacteria</taxon>
        <taxon>Acetobacterales</taxon>
        <taxon>Acetobacteraceae</taxon>
        <taxon>Gluconacetobacter</taxon>
    </lineage>
</organism>
<name>A0A370FVB5_GLULI</name>
<dbReference type="Proteomes" id="UP000254958">
    <property type="component" value="Unassembled WGS sequence"/>
</dbReference>
<evidence type="ECO:0000313" key="1">
    <source>
        <dbReference type="EMBL" id="RDI33604.1"/>
    </source>
</evidence>
<reference evidence="1 2" key="1">
    <citation type="submission" date="2018-07" db="EMBL/GenBank/DDBJ databases">
        <title>Genomic Encyclopedia of Type Strains, Phase IV (KMG-IV): sequencing the most valuable type-strain genomes for metagenomic binning, comparative biology and taxonomic classification.</title>
        <authorList>
            <person name="Goeker M."/>
        </authorList>
    </citation>
    <scope>NUCLEOTIDE SEQUENCE [LARGE SCALE GENOMIC DNA]</scope>
    <source>
        <strain evidence="1 2">DSM 5603</strain>
    </source>
</reference>
<proteinExistence type="predicted"/>
<gene>
    <name evidence="1" type="ORF">C7453_1183</name>
</gene>
<comment type="caution">
    <text evidence="1">The sequence shown here is derived from an EMBL/GenBank/DDBJ whole genome shotgun (WGS) entry which is preliminary data.</text>
</comment>
<dbReference type="AlphaFoldDB" id="A0A370FVB5"/>
<protein>
    <submittedName>
        <fullName evidence="1">Uncharacterized protein</fullName>
    </submittedName>
</protein>
<evidence type="ECO:0000313" key="2">
    <source>
        <dbReference type="Proteomes" id="UP000254958"/>
    </source>
</evidence>
<accession>A0A370FVB5</accession>
<keyword evidence="2" id="KW-1185">Reference proteome</keyword>
<dbReference type="EMBL" id="QQAW01000018">
    <property type="protein sequence ID" value="RDI33604.1"/>
    <property type="molecule type" value="Genomic_DNA"/>
</dbReference>